<evidence type="ECO:0000313" key="2">
    <source>
        <dbReference type="EMBL" id="VDM99658.1"/>
    </source>
</evidence>
<reference evidence="2 3" key="2">
    <citation type="submission" date="2018-08" db="EMBL/GenBank/DDBJ databases">
        <authorList>
            <person name="Laetsch R D."/>
            <person name="Stevens L."/>
            <person name="Kumar S."/>
            <person name="Blaxter L. M."/>
        </authorList>
    </citation>
    <scope>NUCLEOTIDE SEQUENCE [LARGE SCALE GENOMIC DNA]</scope>
</reference>
<dbReference type="WBParaSite" id="nOo.2.0.1.t12662-RA">
    <property type="protein sequence ID" value="nOo.2.0.1.t12662-RA"/>
    <property type="gene ID" value="nOo.2.0.1.g12662"/>
</dbReference>
<sequence length="50" mass="5724">MEVGQKDQSENSMNETVEYEEPIVRRTRSSTKKSPIPNEKSIIQQKGNTT</sequence>
<keyword evidence="3" id="KW-1185">Reference proteome</keyword>
<evidence type="ECO:0000256" key="1">
    <source>
        <dbReference type="SAM" id="MobiDB-lite"/>
    </source>
</evidence>
<dbReference type="AlphaFoldDB" id="A0A182EWW4"/>
<feature type="compositionally biased region" description="Polar residues" evidence="1">
    <location>
        <begin position="41"/>
        <end position="50"/>
    </location>
</feature>
<gene>
    <name evidence="2" type="ORF">NOO_LOCUS12662</name>
</gene>
<feature type="region of interest" description="Disordered" evidence="1">
    <location>
        <begin position="1"/>
        <end position="50"/>
    </location>
</feature>
<protein>
    <submittedName>
        <fullName evidence="2 4">Uncharacterized protein</fullName>
    </submittedName>
</protein>
<accession>A0A182EWW4</accession>
<dbReference type="Proteomes" id="UP000271087">
    <property type="component" value="Unassembled WGS sequence"/>
</dbReference>
<reference evidence="4" key="1">
    <citation type="submission" date="2016-06" db="UniProtKB">
        <authorList>
            <consortium name="WormBaseParasite"/>
        </authorList>
    </citation>
    <scope>IDENTIFICATION</scope>
</reference>
<proteinExistence type="predicted"/>
<dbReference type="EMBL" id="UYRW01011464">
    <property type="protein sequence ID" value="VDM99658.1"/>
    <property type="molecule type" value="Genomic_DNA"/>
</dbReference>
<organism evidence="4">
    <name type="scientific">Onchocerca ochengi</name>
    <name type="common">Filarial nematode worm</name>
    <dbReference type="NCBI Taxonomy" id="42157"/>
    <lineage>
        <taxon>Eukaryota</taxon>
        <taxon>Metazoa</taxon>
        <taxon>Ecdysozoa</taxon>
        <taxon>Nematoda</taxon>
        <taxon>Chromadorea</taxon>
        <taxon>Rhabditida</taxon>
        <taxon>Spirurina</taxon>
        <taxon>Spiruromorpha</taxon>
        <taxon>Filarioidea</taxon>
        <taxon>Onchocercidae</taxon>
        <taxon>Onchocerca</taxon>
    </lineage>
</organism>
<name>A0A182EWW4_ONCOC</name>
<evidence type="ECO:0000313" key="3">
    <source>
        <dbReference type="Proteomes" id="UP000271087"/>
    </source>
</evidence>
<evidence type="ECO:0000313" key="4">
    <source>
        <dbReference type="WBParaSite" id="nOo.2.0.1.t12662-RA"/>
    </source>
</evidence>